<protein>
    <submittedName>
        <fullName evidence="2">Uncharacterized protein</fullName>
    </submittedName>
</protein>
<organism evidence="2 3">
    <name type="scientific">Lacrimispora amygdalina</name>
    <dbReference type="NCBI Taxonomy" id="253257"/>
    <lineage>
        <taxon>Bacteria</taxon>
        <taxon>Bacillati</taxon>
        <taxon>Bacillota</taxon>
        <taxon>Clostridia</taxon>
        <taxon>Lachnospirales</taxon>
        <taxon>Lachnospiraceae</taxon>
        <taxon>Lacrimispora</taxon>
    </lineage>
</organism>
<evidence type="ECO:0000313" key="3">
    <source>
        <dbReference type="Proteomes" id="UP001419084"/>
    </source>
</evidence>
<feature type="transmembrane region" description="Helical" evidence="1">
    <location>
        <begin position="37"/>
        <end position="54"/>
    </location>
</feature>
<evidence type="ECO:0000256" key="1">
    <source>
        <dbReference type="SAM" id="Phobius"/>
    </source>
</evidence>
<dbReference type="Proteomes" id="UP001419084">
    <property type="component" value="Unassembled WGS sequence"/>
</dbReference>
<evidence type="ECO:0000313" key="2">
    <source>
        <dbReference type="EMBL" id="GLB30149.1"/>
    </source>
</evidence>
<name>A0ABQ5M5C6_9FIRM</name>
<keyword evidence="3" id="KW-1185">Reference proteome</keyword>
<keyword evidence="1" id="KW-0472">Membrane</keyword>
<sequence length="58" mass="7075">MEQKKWRKFKEMELFILGTYGERLFLILHTVIKRIPSSLFCTLCLLILVLFIIWRSEE</sequence>
<reference evidence="2 3" key="1">
    <citation type="journal article" date="2024" name="Int. J. Syst. Evol. Microbiol.">
        <title>Lacrimispora brassicae sp. nov. isolated from fermented cabbage, and proposal of Clostridium indicum Gundawar et al. 2019 and Clostridium methoxybenzovorans Mechichi et al. 1999 as heterotypic synonyms of Lacrimispora amygdalina (Parshina et al. 2003) Haas and Blanchard 2020 and Lacrimispora indolis (McClung and McCoy 1957) Haas and Blanchard 2020, respectively.</title>
        <authorList>
            <person name="Kobayashi H."/>
            <person name="Tanizawa Y."/>
            <person name="Sakamoto M."/>
            <person name="Ohkuma M."/>
            <person name="Tohno M."/>
        </authorList>
    </citation>
    <scope>NUCLEOTIDE SEQUENCE [LARGE SCALE GENOMIC DNA]</scope>
    <source>
        <strain evidence="2 3">DSM 12857</strain>
    </source>
</reference>
<keyword evidence="1" id="KW-1133">Transmembrane helix</keyword>
<dbReference type="EMBL" id="BRPJ01000035">
    <property type="protein sequence ID" value="GLB30149.1"/>
    <property type="molecule type" value="Genomic_DNA"/>
</dbReference>
<accession>A0ABQ5M5C6</accession>
<gene>
    <name evidence="2" type="ORF">LAD12857_20720</name>
</gene>
<comment type="caution">
    <text evidence="2">The sequence shown here is derived from an EMBL/GenBank/DDBJ whole genome shotgun (WGS) entry which is preliminary data.</text>
</comment>
<proteinExistence type="predicted"/>
<keyword evidence="1" id="KW-0812">Transmembrane</keyword>